<keyword evidence="2" id="KW-1133">Transmembrane helix</keyword>
<evidence type="ECO:0000256" key="2">
    <source>
        <dbReference type="SAM" id="Phobius"/>
    </source>
</evidence>
<dbReference type="EMBL" id="RKLV01000004">
    <property type="protein sequence ID" value="MCX2818676.1"/>
    <property type="molecule type" value="Genomic_DNA"/>
</dbReference>
<dbReference type="RefSeq" id="WP_266086518.1">
    <property type="nucleotide sequence ID" value="NZ_RKLV01000004.1"/>
</dbReference>
<evidence type="ECO:0000313" key="4">
    <source>
        <dbReference type="Proteomes" id="UP001149411"/>
    </source>
</evidence>
<organism evidence="3 4">
    <name type="scientific">Halorutilus salinus</name>
    <dbReference type="NCBI Taxonomy" id="2487751"/>
    <lineage>
        <taxon>Archaea</taxon>
        <taxon>Methanobacteriati</taxon>
        <taxon>Methanobacteriota</taxon>
        <taxon>Stenosarchaea group</taxon>
        <taxon>Halobacteria</taxon>
        <taxon>Halorutilales</taxon>
        <taxon>Halorutilaceae</taxon>
        <taxon>Halorutilus</taxon>
    </lineage>
</organism>
<accession>A0A9Q4GIW9</accession>
<protein>
    <recommendedName>
        <fullName evidence="5">PGF-CTERM sorting domain-containing protein</fullName>
    </recommendedName>
</protein>
<evidence type="ECO:0000256" key="1">
    <source>
        <dbReference type="SAM" id="MobiDB-lite"/>
    </source>
</evidence>
<evidence type="ECO:0008006" key="5">
    <source>
        <dbReference type="Google" id="ProtNLM"/>
    </source>
</evidence>
<comment type="caution">
    <text evidence="3">The sequence shown here is derived from an EMBL/GenBank/DDBJ whole genome shotgun (WGS) entry which is preliminary data.</text>
</comment>
<feature type="region of interest" description="Disordered" evidence="1">
    <location>
        <begin position="446"/>
        <end position="466"/>
    </location>
</feature>
<evidence type="ECO:0000313" key="3">
    <source>
        <dbReference type="EMBL" id="MCX2818676.1"/>
    </source>
</evidence>
<name>A0A9Q4GIW9_9EURY</name>
<feature type="region of interest" description="Disordered" evidence="1">
    <location>
        <begin position="224"/>
        <end position="257"/>
    </location>
</feature>
<dbReference type="Proteomes" id="UP001149411">
    <property type="component" value="Unassembled WGS sequence"/>
</dbReference>
<sequence>MQTRKKRTTVFVTLAVVALTVVGASAATAQFEGGQEPGAGVSDGGFGEMEGGNAADAVYVREDGSGVLVYNGTGDTNGSVTFGADMSTGLVHLLANGTAGEGFAGDFSFEAEPTSWMANGSFAADDTGMLEEMTLDVTSRSDSTDSSLDAQLDATVSSGLAALAPTATTEGEIVTEPDRLTSSGSVNYRMSLGGSSVREVSRFDLTENNGGYVLDARERRIVRGEPQFPDDPGTGTGNEPRAIQPSRTDPAEEWGTRERAEDTLSARYTAFAENVSATANLTLESYSFENVTVESGLGSTTNESLIDVEYTVEYTGVQEGIADALAEDMSANASQETVDEVAQGIRNLTVNRLSFATVSGENGTQLNWSVDVENYNDVFTSFMRLSSELQPSGADPGADAMGGASSSPFLSEGYFDEVINMSQKQMEAAEAAGLVSRWEWSGSLESQGGSSASSPFGSGGGSGATATVTADISHTTENWESYVTELENRGVPIANSSFELTASTTDAGIEGSMDWETEGEALAEGYQTTLKAYESALRGSDEINASVIRHINESGFRVAKMDATVSDGKWSVEGGAAFENGTALSSAIQSLTGYGVTETVGTTQNGTTSTYVKSDSLVDDPSGESVRSLEEVNDETAVNLPGDWDREFPEMDTSSAAEYLGVEEDGTGDGSPLPGFGALVALVALAVVAVGLGRRD</sequence>
<keyword evidence="2" id="KW-0812">Transmembrane</keyword>
<proteinExistence type="predicted"/>
<feature type="transmembrane region" description="Helical" evidence="2">
    <location>
        <begin position="673"/>
        <end position="693"/>
    </location>
</feature>
<dbReference type="AlphaFoldDB" id="A0A9Q4GIW9"/>
<feature type="compositionally biased region" description="Low complexity" evidence="1">
    <location>
        <begin position="446"/>
        <end position="456"/>
    </location>
</feature>
<keyword evidence="2" id="KW-0472">Membrane</keyword>
<gene>
    <name evidence="3" type="ORF">EGH25_04840</name>
</gene>
<reference evidence="3" key="1">
    <citation type="submission" date="2022-09" db="EMBL/GenBank/DDBJ databases">
        <title>Haloadaptaus new haloarchaeum isolated from saline soil.</title>
        <authorList>
            <person name="Duran-Viseras A."/>
            <person name="Sanchez-Porro C."/>
            <person name="Ventosa A."/>
        </authorList>
    </citation>
    <scope>NUCLEOTIDE SEQUENCE</scope>
    <source>
        <strain evidence="3">F3-133</strain>
    </source>
</reference>
<keyword evidence="4" id="KW-1185">Reference proteome</keyword>